<accession>A0A1I0M9U7</accession>
<gene>
    <name evidence="2" type="ORF">SAMN05216285_0643</name>
</gene>
<dbReference type="EMBL" id="FOIS01000001">
    <property type="protein sequence ID" value="SEV84744.1"/>
    <property type="molecule type" value="Genomic_DNA"/>
</dbReference>
<dbReference type="eggNOG" id="arCOG06295">
    <property type="taxonomic scope" value="Archaea"/>
</dbReference>
<feature type="compositionally biased region" description="Low complexity" evidence="1">
    <location>
        <begin position="147"/>
        <end position="159"/>
    </location>
</feature>
<evidence type="ECO:0000313" key="2">
    <source>
        <dbReference type="EMBL" id="SEV84744.1"/>
    </source>
</evidence>
<feature type="compositionally biased region" description="Acidic residues" evidence="1">
    <location>
        <begin position="182"/>
        <end position="204"/>
    </location>
</feature>
<feature type="region of interest" description="Disordered" evidence="1">
    <location>
        <begin position="147"/>
        <end position="204"/>
    </location>
</feature>
<organism evidence="2 3">
    <name type="scientific">Natrinema salifodinae</name>
    <dbReference type="NCBI Taxonomy" id="1202768"/>
    <lineage>
        <taxon>Archaea</taxon>
        <taxon>Methanobacteriati</taxon>
        <taxon>Methanobacteriota</taxon>
        <taxon>Stenosarchaea group</taxon>
        <taxon>Halobacteria</taxon>
        <taxon>Halobacteriales</taxon>
        <taxon>Natrialbaceae</taxon>
        <taxon>Natrinema</taxon>
    </lineage>
</organism>
<dbReference type="PROSITE" id="PS51318">
    <property type="entry name" value="TAT"/>
    <property type="match status" value="1"/>
</dbReference>
<dbReference type="RefSeq" id="WP_049989799.1">
    <property type="nucleotide sequence ID" value="NZ_FOIS01000001.1"/>
</dbReference>
<protein>
    <recommendedName>
        <fullName evidence="4">Tat (Twin-arginine translocation) pathway signal sequence</fullName>
    </recommendedName>
</protein>
<feature type="compositionally biased region" description="Basic and acidic residues" evidence="1">
    <location>
        <begin position="79"/>
        <end position="88"/>
    </location>
</feature>
<name>A0A1I0M9U7_9EURY</name>
<feature type="region of interest" description="Disordered" evidence="1">
    <location>
        <begin position="30"/>
        <end position="107"/>
    </location>
</feature>
<reference evidence="3" key="1">
    <citation type="submission" date="2016-10" db="EMBL/GenBank/DDBJ databases">
        <authorList>
            <person name="Varghese N."/>
        </authorList>
    </citation>
    <scope>NUCLEOTIDE SEQUENCE [LARGE SCALE GENOMIC DNA]</scope>
    <source>
        <strain evidence="3">CGMCC 1.12284</strain>
    </source>
</reference>
<keyword evidence="3" id="KW-1185">Reference proteome</keyword>
<proteinExistence type="predicted"/>
<dbReference type="PROSITE" id="PS51257">
    <property type="entry name" value="PROKAR_LIPOPROTEIN"/>
    <property type="match status" value="1"/>
</dbReference>
<feature type="compositionally biased region" description="Polar residues" evidence="1">
    <location>
        <begin position="30"/>
        <end position="71"/>
    </location>
</feature>
<dbReference type="Proteomes" id="UP000183275">
    <property type="component" value="Unassembled WGS sequence"/>
</dbReference>
<dbReference type="InterPro" id="IPR006311">
    <property type="entry name" value="TAT_signal"/>
</dbReference>
<evidence type="ECO:0000313" key="3">
    <source>
        <dbReference type="Proteomes" id="UP000183275"/>
    </source>
</evidence>
<evidence type="ECO:0000256" key="1">
    <source>
        <dbReference type="SAM" id="MobiDB-lite"/>
    </source>
</evidence>
<evidence type="ECO:0008006" key="4">
    <source>
        <dbReference type="Google" id="ProtNLM"/>
    </source>
</evidence>
<dbReference type="OrthoDB" id="187751at2157"/>
<sequence length="204" mass="21969">MSNLPTRRGFLTLTGTGAAASLAGCSQLESITQGESESADDTLTVTVQPDQETLTSVNEEISSDLESGNISRQEAQQRFQEEQQRLTEEAATPLQETAESDDQVSIEQSDPAYGFFLVDAPAETLVGALQNDELSAIYPADQYEQFAQQRDQYEQQQAAMENQGGDGTEAESNESDGSNESNDSDESNESTTDENESADGDSNA</sequence>
<dbReference type="AlphaFoldDB" id="A0A1I0M9U7"/>